<protein>
    <submittedName>
        <fullName evidence="11">ABC transporter ATP-binding protein</fullName>
    </submittedName>
</protein>
<proteinExistence type="inferred from homology"/>
<dbReference type="InterPro" id="IPR013563">
    <property type="entry name" value="Oligopep_ABC_C"/>
</dbReference>
<evidence type="ECO:0000256" key="1">
    <source>
        <dbReference type="ARBA" id="ARBA00004202"/>
    </source>
</evidence>
<dbReference type="InterPro" id="IPR003439">
    <property type="entry name" value="ABC_transporter-like_ATP-bd"/>
</dbReference>
<dbReference type="Gene3D" id="3.40.50.300">
    <property type="entry name" value="P-loop containing nucleotide triphosphate hydrolases"/>
    <property type="match status" value="2"/>
</dbReference>
<evidence type="ECO:0000256" key="9">
    <source>
        <dbReference type="ARBA" id="ARBA00023136"/>
    </source>
</evidence>
<keyword evidence="4" id="KW-1003">Cell membrane</keyword>
<evidence type="ECO:0000256" key="8">
    <source>
        <dbReference type="ARBA" id="ARBA00022967"/>
    </source>
</evidence>
<keyword evidence="5" id="KW-0997">Cell inner membrane</keyword>
<comment type="caution">
    <text evidence="11">The sequence shown here is derived from an EMBL/GenBank/DDBJ whole genome shotgun (WGS) entry which is preliminary data.</text>
</comment>
<dbReference type="Proteomes" id="UP001165584">
    <property type="component" value="Unassembled WGS sequence"/>
</dbReference>
<keyword evidence="6" id="KW-0547">Nucleotide-binding</keyword>
<organism evidence="11 12">
    <name type="scientific">Herbiconiux aconitum</name>
    <dbReference type="NCBI Taxonomy" id="2970913"/>
    <lineage>
        <taxon>Bacteria</taxon>
        <taxon>Bacillati</taxon>
        <taxon>Actinomycetota</taxon>
        <taxon>Actinomycetes</taxon>
        <taxon>Micrococcales</taxon>
        <taxon>Microbacteriaceae</taxon>
        <taxon>Herbiconiux</taxon>
    </lineage>
</organism>
<evidence type="ECO:0000256" key="7">
    <source>
        <dbReference type="ARBA" id="ARBA00022840"/>
    </source>
</evidence>
<name>A0ABT2GND6_9MICO</name>
<keyword evidence="12" id="KW-1185">Reference proteome</keyword>
<evidence type="ECO:0000256" key="3">
    <source>
        <dbReference type="ARBA" id="ARBA00022448"/>
    </source>
</evidence>
<dbReference type="CDD" id="cd03257">
    <property type="entry name" value="ABC_NikE_OppD_transporters"/>
    <property type="match status" value="2"/>
</dbReference>
<dbReference type="PANTHER" id="PTHR43297">
    <property type="entry name" value="OLIGOPEPTIDE TRANSPORT ATP-BINDING PROTEIN APPD"/>
    <property type="match status" value="1"/>
</dbReference>
<evidence type="ECO:0000256" key="6">
    <source>
        <dbReference type="ARBA" id="ARBA00022741"/>
    </source>
</evidence>
<comment type="subcellular location">
    <subcellularLocation>
        <location evidence="1">Cell membrane</location>
        <topology evidence="1">Peripheral membrane protein</topology>
    </subcellularLocation>
</comment>
<keyword evidence="8" id="KW-1278">Translocase</keyword>
<evidence type="ECO:0000256" key="4">
    <source>
        <dbReference type="ARBA" id="ARBA00022475"/>
    </source>
</evidence>
<dbReference type="GO" id="GO:0005524">
    <property type="term" value="F:ATP binding"/>
    <property type="evidence" value="ECO:0007669"/>
    <property type="project" value="UniProtKB-KW"/>
</dbReference>
<dbReference type="PANTHER" id="PTHR43297:SF14">
    <property type="entry name" value="ATPASE AAA-TYPE CORE DOMAIN-CONTAINING PROTEIN"/>
    <property type="match status" value="1"/>
</dbReference>
<dbReference type="PROSITE" id="PS00211">
    <property type="entry name" value="ABC_TRANSPORTER_1"/>
    <property type="match status" value="2"/>
</dbReference>
<feature type="domain" description="ABC transporter" evidence="10">
    <location>
        <begin position="284"/>
        <end position="506"/>
    </location>
</feature>
<evidence type="ECO:0000259" key="10">
    <source>
        <dbReference type="PROSITE" id="PS50893"/>
    </source>
</evidence>
<accession>A0ABT2GND6</accession>
<dbReference type="PROSITE" id="PS50893">
    <property type="entry name" value="ABC_TRANSPORTER_2"/>
    <property type="match status" value="2"/>
</dbReference>
<dbReference type="InterPro" id="IPR027417">
    <property type="entry name" value="P-loop_NTPase"/>
</dbReference>
<dbReference type="RefSeq" id="WP_259506228.1">
    <property type="nucleotide sequence ID" value="NZ_JANLCM010000001.1"/>
</dbReference>
<dbReference type="InterPro" id="IPR017871">
    <property type="entry name" value="ABC_transporter-like_CS"/>
</dbReference>
<reference evidence="11" key="1">
    <citation type="submission" date="2022-08" db="EMBL/GenBank/DDBJ databases">
        <authorList>
            <person name="Deng Y."/>
            <person name="Han X.-F."/>
            <person name="Zhang Y.-Q."/>
        </authorList>
    </citation>
    <scope>NUCLEOTIDE SEQUENCE</scope>
    <source>
        <strain evidence="11">CPCC 205763</strain>
    </source>
</reference>
<keyword evidence="7 11" id="KW-0067">ATP-binding</keyword>
<dbReference type="SUPFAM" id="SSF52540">
    <property type="entry name" value="P-loop containing nucleoside triphosphate hydrolases"/>
    <property type="match status" value="2"/>
</dbReference>
<comment type="similarity">
    <text evidence="2">Belongs to the ABC transporter superfamily.</text>
</comment>
<dbReference type="Pfam" id="PF08352">
    <property type="entry name" value="oligo_HPY"/>
    <property type="match status" value="2"/>
</dbReference>
<evidence type="ECO:0000313" key="12">
    <source>
        <dbReference type="Proteomes" id="UP001165584"/>
    </source>
</evidence>
<keyword evidence="3" id="KW-0813">Transport</keyword>
<dbReference type="SMART" id="SM00382">
    <property type="entry name" value="AAA"/>
    <property type="match status" value="2"/>
</dbReference>
<evidence type="ECO:0000256" key="5">
    <source>
        <dbReference type="ARBA" id="ARBA00022519"/>
    </source>
</evidence>
<dbReference type="EMBL" id="JANLCM010000001">
    <property type="protein sequence ID" value="MCS5717730.1"/>
    <property type="molecule type" value="Genomic_DNA"/>
</dbReference>
<dbReference type="Pfam" id="PF00005">
    <property type="entry name" value="ABC_tran"/>
    <property type="match status" value="2"/>
</dbReference>
<evidence type="ECO:0000313" key="11">
    <source>
        <dbReference type="EMBL" id="MCS5717730.1"/>
    </source>
</evidence>
<keyword evidence="9" id="KW-0472">Membrane</keyword>
<evidence type="ECO:0000256" key="2">
    <source>
        <dbReference type="ARBA" id="ARBA00005417"/>
    </source>
</evidence>
<sequence length="526" mass="56122">MTNTLAVAELSIEYTQRGSTTRVIDGLSFAIAPGEAYGLVGESGSGKSTTALAIMNYLPRSGRIAAGDISFNGTSLLTRSADELRATRATSIAMVYQEPGRALNPTMRVGRQITDSYLAANGRLKRGSRVSSDTRTRVLDVLRTVGFTDPDGIARRYPHELSGGQQQRAMIAMAAIRDPILLILDEPTTGLDAQVEVAVLDLIDELRQRTGAATLFISHNLPLLAARCDRVGVLEHGRLVEEGPARAVLTAPTATYTRSLVDALPSGDRSTSAPEGASSAVAVATVTDFSKSYGTFRAVKHVSFALRLGEILGVVGESGSGKTTLGRGLAGLVSHEGVVELNAPDSIPHPVQMIFQSPDATLNPRRTVRQILDRAIHLRRGSLNAAELLERVDLSAEVLDRFSHELSGGQKQRVSIARAFAGPATIVVADEAVSALDASVQAKVLTLIERLQAETGVAILFISHDLDVVRQIADRVAVMYEGEIVELGPTKEILSSPQHGYTKALIEAARRSASRPTETLPERQAS</sequence>
<dbReference type="InterPro" id="IPR003593">
    <property type="entry name" value="AAA+_ATPase"/>
</dbReference>
<gene>
    <name evidence="11" type="ORF">N1027_06230</name>
</gene>
<feature type="domain" description="ABC transporter" evidence="10">
    <location>
        <begin position="7"/>
        <end position="261"/>
    </location>
</feature>
<dbReference type="InterPro" id="IPR050388">
    <property type="entry name" value="ABC_Ni/Peptide_Import"/>
</dbReference>